<organism evidence="1 2">
    <name type="scientific">Paenibacillus cisolokensis</name>
    <dbReference type="NCBI Taxonomy" id="1658519"/>
    <lineage>
        <taxon>Bacteria</taxon>
        <taxon>Bacillati</taxon>
        <taxon>Bacillota</taxon>
        <taxon>Bacilli</taxon>
        <taxon>Bacillales</taxon>
        <taxon>Paenibacillaceae</taxon>
        <taxon>Paenibacillus</taxon>
    </lineage>
</organism>
<dbReference type="Proteomes" id="UP000680304">
    <property type="component" value="Unassembled WGS sequence"/>
</dbReference>
<proteinExistence type="predicted"/>
<gene>
    <name evidence="1" type="ORF">PACILC2_47490</name>
</gene>
<evidence type="ECO:0000313" key="1">
    <source>
        <dbReference type="EMBL" id="GIQ66181.1"/>
    </source>
</evidence>
<protein>
    <submittedName>
        <fullName evidence="1">Uncharacterized protein</fullName>
    </submittedName>
</protein>
<dbReference type="EMBL" id="BOVJ01000168">
    <property type="protein sequence ID" value="GIQ66181.1"/>
    <property type="molecule type" value="Genomic_DNA"/>
</dbReference>
<reference evidence="1 2" key="1">
    <citation type="submission" date="2021-04" db="EMBL/GenBank/DDBJ databases">
        <title>Draft genome sequence of Paenibacillus cisolokensis, LC2-13A.</title>
        <authorList>
            <person name="Uke A."/>
            <person name="Chhe C."/>
            <person name="Baramee S."/>
            <person name="Kosugi A."/>
        </authorList>
    </citation>
    <scope>NUCLEOTIDE SEQUENCE [LARGE SCALE GENOMIC DNA]</scope>
    <source>
        <strain evidence="1 2">LC2-13A</strain>
    </source>
</reference>
<keyword evidence="2" id="KW-1185">Reference proteome</keyword>
<name>A0ABQ4NE85_9BACL</name>
<comment type="caution">
    <text evidence="1">The sequence shown here is derived from an EMBL/GenBank/DDBJ whole genome shotgun (WGS) entry which is preliminary data.</text>
</comment>
<accession>A0ABQ4NE85</accession>
<sequence>MTVNTLRMSRKLPARYISWNMSAFKSIGPVVGVFRTIETIASPEISAGSVHPIVLISGLIAMRTGYLNRSLRSSTPLARAVMTYCLESSSSSMPRMTRIRLAVPDKPIMTTGSTRRGSILSTLSMLHGASWNSGENRPVIDTPVLTKTM</sequence>
<evidence type="ECO:0000313" key="2">
    <source>
        <dbReference type="Proteomes" id="UP000680304"/>
    </source>
</evidence>